<gene>
    <name evidence="14" type="ORF">COHA_008473</name>
</gene>
<dbReference type="InterPro" id="IPR034652">
    <property type="entry name" value="SRP68-RBD"/>
</dbReference>
<dbReference type="Proteomes" id="UP001205105">
    <property type="component" value="Unassembled WGS sequence"/>
</dbReference>
<dbReference type="Pfam" id="PF16969">
    <property type="entry name" value="SRP68"/>
    <property type="match status" value="1"/>
</dbReference>
<dbReference type="PANTHER" id="PTHR12860:SF0">
    <property type="entry name" value="SIGNAL RECOGNITION PARTICLE SUBUNIT SRP68"/>
    <property type="match status" value="1"/>
</dbReference>
<dbReference type="PANTHER" id="PTHR12860">
    <property type="entry name" value="SIGNAL RECOGNITION PARTICLE 68 KDA PROTEIN"/>
    <property type="match status" value="1"/>
</dbReference>
<proteinExistence type="inferred from homology"/>
<dbReference type="PIRSF" id="PIRSF038995">
    <property type="entry name" value="SRP68"/>
    <property type="match status" value="1"/>
</dbReference>
<sequence length="626" mass="68213">MEVEQTSTSQPAAPELPTLTLDVLQIVKDAQGLHGLKHSDYQRYRQYCSRRLRRIYKAVRFLHGRGRYQKKKLEPEAVKDVRHLHIPLVQAERAWAYAMDLKGQLEQQMEAQKRQHLIRRLAKAVRHAAELVQLTAARCDARTQLEAEAYSLWMAGSLLLEKESDWEGALARFLRARKLFEELSKVGSFEQQAVCKQFLDQVEPTIRYCQYQTSRKGGAAPDAAALLESIGGGGSDQLQSKLASLAAQAKAAQAAATSSLSWNGESYAVRDDKIRVPLHTAQELQAELDGAMDVDAAGAGGELDARVSLFDRCINAYGEARAAIKSVLQLGASGADSEQLRQELLSLDRAVQGLALELTIRRNLFLAADAEARFARTQRRQLSGSKASSKDGPRERPARAEDVVRLYDTLIANVLELNELAGHVGGAAGEMLMDDCAAKQAHYQAARCVFVAHSLLAGGKPREAAALFSRAADRCKHAASQYEGCAKPDVPAGEHLAALQAGAASWATVAAAELQAGELRDKAAAQAGMEGMSLEGEAGKKREREEPDAFLPEDLDAWEAFVGSGKGQARLCRVPPPPRAVAVRPIFLDTALNYIQPPDLSHRLPKKQAAEAQGTFSRLFGGWGAR</sequence>
<evidence type="ECO:0000256" key="10">
    <source>
        <dbReference type="ARBA" id="ARBA00023274"/>
    </source>
</evidence>
<feature type="compositionally biased region" description="Basic and acidic residues" evidence="13">
    <location>
        <begin position="388"/>
        <end position="399"/>
    </location>
</feature>
<name>A0AAD5H2F9_9CHLO</name>
<dbReference type="FunFam" id="1.10.3450.40:FF:000001">
    <property type="entry name" value="Signal recognition particle subunit SRP68"/>
    <property type="match status" value="1"/>
</dbReference>
<dbReference type="GO" id="GO:0005047">
    <property type="term" value="F:signal recognition particle binding"/>
    <property type="evidence" value="ECO:0007669"/>
    <property type="project" value="InterPro"/>
</dbReference>
<evidence type="ECO:0000256" key="2">
    <source>
        <dbReference type="ARBA" id="ARBA00004496"/>
    </source>
</evidence>
<comment type="function">
    <text evidence="12">Component of the signal recognition particle (SRP) complex, a ribonucleoprotein complex that mediates the cotranslational targeting of secretory and membrane proteins to the endoplasmic reticulum (ER). The SRP complex interacts with the signal sequence in nascent secretory and membrane proteins and directs them to the membrane of the ER.</text>
</comment>
<dbReference type="GO" id="GO:0005786">
    <property type="term" value="C:signal recognition particle, endoplasmic reticulum targeting"/>
    <property type="evidence" value="ECO:0007669"/>
    <property type="project" value="UniProtKB-KW"/>
</dbReference>
<comment type="caution">
    <text evidence="14">The sequence shown here is derived from an EMBL/GenBank/DDBJ whole genome shotgun (WGS) entry which is preliminary data.</text>
</comment>
<keyword evidence="8 12" id="KW-0733">Signal recognition particle</keyword>
<dbReference type="InterPro" id="IPR038253">
    <property type="entry name" value="SRP68_N_sf"/>
</dbReference>
<dbReference type="GO" id="GO:0030942">
    <property type="term" value="F:endoplasmic reticulum signal peptide binding"/>
    <property type="evidence" value="ECO:0007669"/>
    <property type="project" value="InterPro"/>
</dbReference>
<dbReference type="CDD" id="cd15481">
    <property type="entry name" value="SRP68-RBD"/>
    <property type="match status" value="1"/>
</dbReference>
<dbReference type="GO" id="GO:0006614">
    <property type="term" value="P:SRP-dependent cotranslational protein targeting to membrane"/>
    <property type="evidence" value="ECO:0007669"/>
    <property type="project" value="InterPro"/>
</dbReference>
<evidence type="ECO:0000256" key="11">
    <source>
        <dbReference type="ARBA" id="ARBA00029498"/>
    </source>
</evidence>
<keyword evidence="7 12" id="KW-0694">RNA-binding</keyword>
<comment type="subcellular location">
    <subcellularLocation>
        <location evidence="2 12">Cytoplasm</location>
    </subcellularLocation>
    <subcellularLocation>
        <location evidence="1">Endoplasmic reticulum</location>
    </subcellularLocation>
    <subcellularLocation>
        <location evidence="3">Nucleus</location>
        <location evidence="3">Nucleolus</location>
    </subcellularLocation>
</comment>
<evidence type="ECO:0000256" key="6">
    <source>
        <dbReference type="ARBA" id="ARBA00022824"/>
    </source>
</evidence>
<evidence type="ECO:0000256" key="5">
    <source>
        <dbReference type="ARBA" id="ARBA00022490"/>
    </source>
</evidence>
<keyword evidence="10 12" id="KW-0687">Ribonucleoprotein</keyword>
<dbReference type="InterPro" id="IPR026258">
    <property type="entry name" value="SRP68"/>
</dbReference>
<evidence type="ECO:0000256" key="12">
    <source>
        <dbReference type="PIRNR" id="PIRNR038995"/>
    </source>
</evidence>
<accession>A0AAD5H2F9</accession>
<evidence type="ECO:0000256" key="8">
    <source>
        <dbReference type="ARBA" id="ARBA00023135"/>
    </source>
</evidence>
<evidence type="ECO:0000256" key="4">
    <source>
        <dbReference type="ARBA" id="ARBA00009352"/>
    </source>
</evidence>
<keyword evidence="5 12" id="KW-0963">Cytoplasm</keyword>
<protein>
    <recommendedName>
        <fullName evidence="11 12">Signal recognition particle subunit SRP68</fullName>
        <shortName evidence="12">SRP68</shortName>
    </recommendedName>
</protein>
<evidence type="ECO:0000313" key="14">
    <source>
        <dbReference type="EMBL" id="KAI7837680.1"/>
    </source>
</evidence>
<dbReference type="GO" id="GO:0005829">
    <property type="term" value="C:cytosol"/>
    <property type="evidence" value="ECO:0007669"/>
    <property type="project" value="UniProtKB-ARBA"/>
</dbReference>
<evidence type="ECO:0000256" key="13">
    <source>
        <dbReference type="SAM" id="MobiDB-lite"/>
    </source>
</evidence>
<evidence type="ECO:0000313" key="15">
    <source>
        <dbReference type="Proteomes" id="UP001205105"/>
    </source>
</evidence>
<keyword evidence="9" id="KW-0539">Nucleus</keyword>
<reference evidence="14" key="1">
    <citation type="submission" date="2020-11" db="EMBL/GenBank/DDBJ databases">
        <title>Chlorella ohadii genome sequencing and assembly.</title>
        <authorList>
            <person name="Murik O."/>
            <person name="Treves H."/>
            <person name="Kedem I."/>
            <person name="Shotland Y."/>
            <person name="Kaplan A."/>
        </authorList>
    </citation>
    <scope>NUCLEOTIDE SEQUENCE</scope>
    <source>
        <strain evidence="14">1</strain>
    </source>
</reference>
<dbReference type="AlphaFoldDB" id="A0AAD5H2F9"/>
<evidence type="ECO:0000256" key="1">
    <source>
        <dbReference type="ARBA" id="ARBA00004240"/>
    </source>
</evidence>
<keyword evidence="15" id="KW-1185">Reference proteome</keyword>
<evidence type="ECO:0000256" key="9">
    <source>
        <dbReference type="ARBA" id="ARBA00023242"/>
    </source>
</evidence>
<evidence type="ECO:0000256" key="3">
    <source>
        <dbReference type="ARBA" id="ARBA00004604"/>
    </source>
</evidence>
<feature type="region of interest" description="Disordered" evidence="13">
    <location>
        <begin position="379"/>
        <end position="399"/>
    </location>
</feature>
<dbReference type="GO" id="GO:0008312">
    <property type="term" value="F:7S RNA binding"/>
    <property type="evidence" value="ECO:0007669"/>
    <property type="project" value="InterPro"/>
</dbReference>
<dbReference type="GO" id="GO:0005730">
    <property type="term" value="C:nucleolus"/>
    <property type="evidence" value="ECO:0007669"/>
    <property type="project" value="UniProtKB-SubCell"/>
</dbReference>
<comment type="similarity">
    <text evidence="4 12">Belongs to the SRP68 family.</text>
</comment>
<dbReference type="Gene3D" id="1.10.3450.40">
    <property type="entry name" value="Signal recognition particle, SRP68 subunit, RNA-binding domain"/>
    <property type="match status" value="1"/>
</dbReference>
<evidence type="ECO:0000256" key="7">
    <source>
        <dbReference type="ARBA" id="ARBA00022884"/>
    </source>
</evidence>
<keyword evidence="6" id="KW-0256">Endoplasmic reticulum</keyword>
<dbReference type="GO" id="GO:0005783">
    <property type="term" value="C:endoplasmic reticulum"/>
    <property type="evidence" value="ECO:0007669"/>
    <property type="project" value="UniProtKB-SubCell"/>
</dbReference>
<dbReference type="EMBL" id="JADXDR010000145">
    <property type="protein sequence ID" value="KAI7837680.1"/>
    <property type="molecule type" value="Genomic_DNA"/>
</dbReference>
<organism evidence="14 15">
    <name type="scientific">Chlorella ohadii</name>
    <dbReference type="NCBI Taxonomy" id="2649997"/>
    <lineage>
        <taxon>Eukaryota</taxon>
        <taxon>Viridiplantae</taxon>
        <taxon>Chlorophyta</taxon>
        <taxon>core chlorophytes</taxon>
        <taxon>Trebouxiophyceae</taxon>
        <taxon>Chlorellales</taxon>
        <taxon>Chlorellaceae</taxon>
        <taxon>Chlorella clade</taxon>
        <taxon>Chlorella</taxon>
    </lineage>
</organism>